<evidence type="ECO:0000256" key="4">
    <source>
        <dbReference type="PROSITE-ProRule" id="PRU00285"/>
    </source>
</evidence>
<reference evidence="7" key="1">
    <citation type="submission" date="2012-02" db="EMBL/GenBank/DDBJ databases">
        <title>Characterization and Evolution of Cytosolic Small Heat Shock Protein Genes in Lycopodium fordii (Lycopodiaceae).</title>
        <authorList>
            <person name="Hsu S.Y."/>
            <person name="Yeh C.H."/>
            <person name="Chiou W.L."/>
            <person name="Chiang T.Y."/>
        </authorList>
    </citation>
    <scope>NUCLEOTIDE SEQUENCE</scope>
</reference>
<gene>
    <name evidence="7" type="primary">HSP16.9IIb</name>
</gene>
<evidence type="ECO:0000256" key="2">
    <source>
        <dbReference type="ARBA" id="ARBA00022490"/>
    </source>
</evidence>
<dbReference type="EMBL" id="JQ658974">
    <property type="protein sequence ID" value="AFY06921.1"/>
    <property type="molecule type" value="mRNA"/>
</dbReference>
<evidence type="ECO:0000313" key="7">
    <source>
        <dbReference type="EMBL" id="AFY06921.1"/>
    </source>
</evidence>
<evidence type="ECO:0000256" key="3">
    <source>
        <dbReference type="ARBA" id="ARBA00023016"/>
    </source>
</evidence>
<dbReference type="InterPro" id="IPR031107">
    <property type="entry name" value="Small_HSP"/>
</dbReference>
<name>A0A8J9RBK3_9TRAC</name>
<organism evidence="7">
    <name type="scientific">Phlegmariurus fordii</name>
    <dbReference type="NCBI Taxonomy" id="89711"/>
    <lineage>
        <taxon>Eukaryota</taxon>
        <taxon>Viridiplantae</taxon>
        <taxon>Streptophyta</taxon>
        <taxon>Embryophyta</taxon>
        <taxon>Tracheophyta</taxon>
        <taxon>Lycopodiopsida</taxon>
        <taxon>Lycopodiales</taxon>
        <taxon>Lycopodiaceae</taxon>
        <taxon>Huperzioideae</taxon>
        <taxon>Phlegmariurus</taxon>
    </lineage>
</organism>
<dbReference type="PROSITE" id="PS01031">
    <property type="entry name" value="SHSP"/>
    <property type="match status" value="1"/>
</dbReference>
<dbReference type="Pfam" id="PF00011">
    <property type="entry name" value="HSP20"/>
    <property type="match status" value="1"/>
</dbReference>
<dbReference type="InterPro" id="IPR002068">
    <property type="entry name" value="A-crystallin/Hsp20_dom"/>
</dbReference>
<dbReference type="AlphaFoldDB" id="A0A8J9RBK3"/>
<dbReference type="SUPFAM" id="SSF49764">
    <property type="entry name" value="HSP20-like chaperones"/>
    <property type="match status" value="1"/>
</dbReference>
<accession>A0A8J9RBK3</accession>
<evidence type="ECO:0000256" key="1">
    <source>
        <dbReference type="ARBA" id="ARBA00004496"/>
    </source>
</evidence>
<keyword evidence="2" id="KW-0963">Cytoplasm</keyword>
<dbReference type="FunFam" id="2.60.40.790:FF:000010">
    <property type="entry name" value="17.3 kDa class II heat shock protein-like"/>
    <property type="match status" value="1"/>
</dbReference>
<dbReference type="GO" id="GO:0006950">
    <property type="term" value="P:response to stress"/>
    <property type="evidence" value="ECO:0007669"/>
    <property type="project" value="UniProtKB-ARBA"/>
</dbReference>
<evidence type="ECO:0000256" key="5">
    <source>
        <dbReference type="RuleBase" id="RU003616"/>
    </source>
</evidence>
<feature type="domain" description="SHSP" evidence="6">
    <location>
        <begin position="38"/>
        <end position="152"/>
    </location>
</feature>
<proteinExistence type="evidence at transcript level"/>
<comment type="subcellular location">
    <subcellularLocation>
        <location evidence="1">Cytoplasm</location>
    </subcellularLocation>
</comment>
<keyword evidence="3 7" id="KW-0346">Stress response</keyword>
<protein>
    <submittedName>
        <fullName evidence="7">Cytosolic class II small heat shock protein HSP16.9IIb</fullName>
    </submittedName>
</protein>
<comment type="similarity">
    <text evidence="4 5">Belongs to the small heat shock protein (HSP20) family.</text>
</comment>
<sequence>MDLFSDRDPLITTLYQFLNNPEENEKGANTPVRSYARDRRAMASTAVDVKELPNAYVFIADMPGLKSSDVKVQLENDNVLNITGERKLEDEDKLEGKYLRLERGAGKFMRKFTLPANAKTDGIAAKCQDGVLTVTVPKVRPPEHKTVNISIS</sequence>
<dbReference type="InterPro" id="IPR008978">
    <property type="entry name" value="HSP20-like_chaperone"/>
</dbReference>
<evidence type="ECO:0000259" key="6">
    <source>
        <dbReference type="PROSITE" id="PS01031"/>
    </source>
</evidence>
<dbReference type="PANTHER" id="PTHR11527">
    <property type="entry name" value="HEAT-SHOCK PROTEIN 20 FAMILY MEMBER"/>
    <property type="match status" value="1"/>
</dbReference>
<dbReference type="Gene3D" id="2.60.40.790">
    <property type="match status" value="1"/>
</dbReference>
<dbReference type="GO" id="GO:0005737">
    <property type="term" value="C:cytoplasm"/>
    <property type="evidence" value="ECO:0007669"/>
    <property type="project" value="UniProtKB-SubCell"/>
</dbReference>